<comment type="caution">
    <text evidence="1">The sequence shown here is derived from an EMBL/GenBank/DDBJ whole genome shotgun (WGS) entry which is preliminary data.</text>
</comment>
<evidence type="ECO:0008006" key="3">
    <source>
        <dbReference type="Google" id="ProtNLM"/>
    </source>
</evidence>
<dbReference type="PANTHER" id="PTHR35564">
    <property type="match status" value="1"/>
</dbReference>
<dbReference type="Proteomes" id="UP000317977">
    <property type="component" value="Unassembled WGS sequence"/>
</dbReference>
<organism evidence="1 2">
    <name type="scientific">Rubripirellula reticaptiva</name>
    <dbReference type="NCBI Taxonomy" id="2528013"/>
    <lineage>
        <taxon>Bacteria</taxon>
        <taxon>Pseudomonadati</taxon>
        <taxon>Planctomycetota</taxon>
        <taxon>Planctomycetia</taxon>
        <taxon>Pirellulales</taxon>
        <taxon>Pirellulaceae</taxon>
        <taxon>Rubripirellula</taxon>
    </lineage>
</organism>
<dbReference type="Pfam" id="PF06996">
    <property type="entry name" value="T6SS_TssG"/>
    <property type="match status" value="1"/>
</dbReference>
<sequence>MSESLSDASTRTPTNWDQRVAGKFGHSIHQLDFFQAIRRIEGLAGSLPRVGHARQAHQEAVRIRQTTALDFAPATIDRIDSPADGRAHLSQRFFGLLGPGGPLPLQMTETVRHETRHESDPALEAFLNLFHHRMAMLFYRAWSSSRGAVQRDRPDQDRFASYVGAISGVMPMSGRGTGEDNRLYFSGRLASSHRNAEGLAAIVSATVQADAKIKTFRLRNLRLEPEDLSVLSRSSSKQGRGGRLGQSIVLGRSVPDRRSMIDLDIGPIVFDLFQTLLPGESGHDELRDLIRSYIDPGLDCRVRLILDRRTMPRMSLSRTGSAGHVGSLGRSAWINSSAPQSDAGDCQFII</sequence>
<protein>
    <recommendedName>
        <fullName evidence="3">Type VI secretion protein</fullName>
    </recommendedName>
</protein>
<dbReference type="NCBIfam" id="TIGR03347">
    <property type="entry name" value="VI_chp_1"/>
    <property type="match status" value="1"/>
</dbReference>
<reference evidence="1 2" key="1">
    <citation type="submission" date="2019-02" db="EMBL/GenBank/DDBJ databases">
        <title>Deep-cultivation of Planctomycetes and their phenomic and genomic characterization uncovers novel biology.</title>
        <authorList>
            <person name="Wiegand S."/>
            <person name="Jogler M."/>
            <person name="Boedeker C."/>
            <person name="Pinto D."/>
            <person name="Vollmers J."/>
            <person name="Rivas-Marin E."/>
            <person name="Kohn T."/>
            <person name="Peeters S.H."/>
            <person name="Heuer A."/>
            <person name="Rast P."/>
            <person name="Oberbeckmann S."/>
            <person name="Bunk B."/>
            <person name="Jeske O."/>
            <person name="Meyerdierks A."/>
            <person name="Storesund J.E."/>
            <person name="Kallscheuer N."/>
            <person name="Luecker S."/>
            <person name="Lage O.M."/>
            <person name="Pohl T."/>
            <person name="Merkel B.J."/>
            <person name="Hornburger P."/>
            <person name="Mueller R.-W."/>
            <person name="Bruemmer F."/>
            <person name="Labrenz M."/>
            <person name="Spormann A.M."/>
            <person name="Op Den Camp H."/>
            <person name="Overmann J."/>
            <person name="Amann R."/>
            <person name="Jetten M.S.M."/>
            <person name="Mascher T."/>
            <person name="Medema M.H."/>
            <person name="Devos D.P."/>
            <person name="Kaster A.-K."/>
            <person name="Ovreas L."/>
            <person name="Rohde M."/>
            <person name="Galperin M.Y."/>
            <person name="Jogler C."/>
        </authorList>
    </citation>
    <scope>NUCLEOTIDE SEQUENCE [LARGE SCALE GENOMIC DNA]</scope>
    <source>
        <strain evidence="1 2">Poly59</strain>
    </source>
</reference>
<accession>A0A5C6F851</accession>
<name>A0A5C6F851_9BACT</name>
<dbReference type="RefSeq" id="WP_146534298.1">
    <property type="nucleotide sequence ID" value="NZ_SJPX01000002.1"/>
</dbReference>
<evidence type="ECO:0000313" key="1">
    <source>
        <dbReference type="EMBL" id="TWU56286.1"/>
    </source>
</evidence>
<proteinExistence type="predicted"/>
<dbReference type="PANTHER" id="PTHR35564:SF4">
    <property type="entry name" value="CYTOPLASMIC PROTEIN"/>
    <property type="match status" value="1"/>
</dbReference>
<dbReference type="AlphaFoldDB" id="A0A5C6F851"/>
<evidence type="ECO:0000313" key="2">
    <source>
        <dbReference type="Proteomes" id="UP000317977"/>
    </source>
</evidence>
<dbReference type="EMBL" id="SJPX01000002">
    <property type="protein sequence ID" value="TWU56286.1"/>
    <property type="molecule type" value="Genomic_DNA"/>
</dbReference>
<dbReference type="OrthoDB" id="1523296at2"/>
<dbReference type="InterPro" id="IPR010732">
    <property type="entry name" value="T6SS_TssG-like"/>
</dbReference>
<keyword evidence="2" id="KW-1185">Reference proteome</keyword>
<gene>
    <name evidence="1" type="ORF">Poly59_25900</name>
</gene>